<feature type="domain" description="EAL" evidence="3">
    <location>
        <begin position="152"/>
        <end position="405"/>
    </location>
</feature>
<dbReference type="EMBL" id="CP148074">
    <property type="protein sequence ID" value="WXL26812.1"/>
    <property type="molecule type" value="Genomic_DNA"/>
</dbReference>
<evidence type="ECO:0000259" key="2">
    <source>
        <dbReference type="PROSITE" id="PS50110"/>
    </source>
</evidence>
<evidence type="ECO:0000256" key="1">
    <source>
        <dbReference type="PROSITE-ProRule" id="PRU00169"/>
    </source>
</evidence>
<sequence>MERTPFKEANSMQALTVLVLEDHAFQRALTVNALKHAGVNRIIEASDGHEAISKLTEMGGADVAICDLHMPGIDGPRFISQAFQLGLIAGVVISSDVEQPLRSSVASMIGYLGLNFLGDLGKPLQSEQLYSLLSNFKKNELHQPVPLPELLELPSLDDAINALSNSEFYAYYQPKLNIQTGEVQGAEVLARWHHTRFGVMSPRQFMPLIESGDLFNSLFNQLFKQGCKMQHQLQLRGRQMELAYNLHPSQLASRALVDNIKEMLSEYQLPASSLMFEVTESGLLSAPATSYENLVSLRLLGCGLAMDDFGTGYSSLRRLCELPFNQLKLDASFVQSTPKQPRCKSIIQSAINLANALDISLVIEGVETEKQHDELSGMGCTLAQGYYYARPMTPDALINFLSLPNMKDSPPLVHK</sequence>
<dbReference type="EC" id="3.1.4.52" evidence="4"/>
<evidence type="ECO:0000259" key="3">
    <source>
        <dbReference type="PROSITE" id="PS50883"/>
    </source>
</evidence>
<keyword evidence="4" id="KW-0378">Hydrolase</keyword>
<dbReference type="InterPro" id="IPR001633">
    <property type="entry name" value="EAL_dom"/>
</dbReference>
<evidence type="ECO:0000313" key="5">
    <source>
        <dbReference type="Proteomes" id="UP001476583"/>
    </source>
</evidence>
<name>A0ABZ2RJS6_ECTME</name>
<keyword evidence="1" id="KW-0597">Phosphoprotein</keyword>
<dbReference type="InterPro" id="IPR011006">
    <property type="entry name" value="CheY-like_superfamily"/>
</dbReference>
<protein>
    <submittedName>
        <fullName evidence="4">EAL domain-containing response regulator</fullName>
        <ecNumber evidence="4">3.1.4.52</ecNumber>
    </submittedName>
</protein>
<dbReference type="GO" id="GO:0071111">
    <property type="term" value="F:cyclic-guanylate-specific phosphodiesterase activity"/>
    <property type="evidence" value="ECO:0007669"/>
    <property type="project" value="UniProtKB-EC"/>
</dbReference>
<dbReference type="CDD" id="cd01948">
    <property type="entry name" value="EAL"/>
    <property type="match status" value="1"/>
</dbReference>
<feature type="domain" description="Response regulatory" evidence="2">
    <location>
        <begin position="16"/>
        <end position="137"/>
    </location>
</feature>
<proteinExistence type="predicted"/>
<dbReference type="SMART" id="SM00052">
    <property type="entry name" value="EAL"/>
    <property type="match status" value="1"/>
</dbReference>
<accession>A0ABZ2RJS6</accession>
<dbReference type="PANTHER" id="PTHR33121:SF70">
    <property type="entry name" value="SIGNALING PROTEIN YKOW"/>
    <property type="match status" value="1"/>
</dbReference>
<keyword evidence="5" id="KW-1185">Reference proteome</keyword>
<dbReference type="Pfam" id="PF00563">
    <property type="entry name" value="EAL"/>
    <property type="match status" value="1"/>
</dbReference>
<dbReference type="SUPFAM" id="SSF141868">
    <property type="entry name" value="EAL domain-like"/>
    <property type="match status" value="1"/>
</dbReference>
<organism evidence="4 5">
    <name type="scientific">Ectopseudomonas mendocina</name>
    <name type="common">Pseudomonas mendocina</name>
    <dbReference type="NCBI Taxonomy" id="300"/>
    <lineage>
        <taxon>Bacteria</taxon>
        <taxon>Pseudomonadati</taxon>
        <taxon>Pseudomonadota</taxon>
        <taxon>Gammaproteobacteria</taxon>
        <taxon>Pseudomonadales</taxon>
        <taxon>Pseudomonadaceae</taxon>
        <taxon>Ectopseudomonas</taxon>
    </lineage>
</organism>
<dbReference type="InterPro" id="IPR035919">
    <property type="entry name" value="EAL_sf"/>
</dbReference>
<dbReference type="InterPro" id="IPR001789">
    <property type="entry name" value="Sig_transdc_resp-reg_receiver"/>
</dbReference>
<feature type="modified residue" description="4-aspartylphosphate" evidence="1">
    <location>
        <position position="67"/>
    </location>
</feature>
<dbReference type="SMART" id="SM00448">
    <property type="entry name" value="REC"/>
    <property type="match status" value="1"/>
</dbReference>
<gene>
    <name evidence="4" type="ORF">WG219_04845</name>
</gene>
<evidence type="ECO:0000313" key="4">
    <source>
        <dbReference type="EMBL" id="WXL26812.1"/>
    </source>
</evidence>
<dbReference type="Gene3D" id="3.40.50.2300">
    <property type="match status" value="1"/>
</dbReference>
<dbReference type="Proteomes" id="UP001476583">
    <property type="component" value="Chromosome"/>
</dbReference>
<dbReference type="Pfam" id="PF00072">
    <property type="entry name" value="Response_reg"/>
    <property type="match status" value="1"/>
</dbReference>
<dbReference type="SUPFAM" id="SSF52172">
    <property type="entry name" value="CheY-like"/>
    <property type="match status" value="1"/>
</dbReference>
<dbReference type="InterPro" id="IPR050706">
    <property type="entry name" value="Cyclic-di-GMP_PDE-like"/>
</dbReference>
<reference evidence="4 5" key="1">
    <citation type="submission" date="2024-03" db="EMBL/GenBank/DDBJ databases">
        <title>Complete genome of BD2.</title>
        <authorList>
            <person name="Cao G."/>
        </authorList>
    </citation>
    <scope>NUCLEOTIDE SEQUENCE [LARGE SCALE GENOMIC DNA]</scope>
    <source>
        <strain evidence="4 5">BD2</strain>
    </source>
</reference>
<dbReference type="PROSITE" id="PS50883">
    <property type="entry name" value="EAL"/>
    <property type="match status" value="1"/>
</dbReference>
<dbReference type="Gene3D" id="3.20.20.450">
    <property type="entry name" value="EAL domain"/>
    <property type="match status" value="1"/>
</dbReference>
<dbReference type="PROSITE" id="PS50110">
    <property type="entry name" value="RESPONSE_REGULATORY"/>
    <property type="match status" value="1"/>
</dbReference>
<dbReference type="PANTHER" id="PTHR33121">
    <property type="entry name" value="CYCLIC DI-GMP PHOSPHODIESTERASE PDEF"/>
    <property type="match status" value="1"/>
</dbReference>